<comment type="catalytic activity">
    <reaction evidence="2">
        <text>3,3',5'-triiodo-L-thyronine sulfate + iodide + A + H(+) = L-thyroxine sulfate + AH2</text>
        <dbReference type="Rhea" id="RHEA:83835"/>
        <dbReference type="ChEBI" id="CHEBI:13193"/>
        <dbReference type="ChEBI" id="CHEBI:15378"/>
        <dbReference type="ChEBI" id="CHEBI:16382"/>
        <dbReference type="ChEBI" id="CHEBI:17499"/>
        <dbReference type="ChEBI" id="CHEBI:176512"/>
        <dbReference type="ChEBI" id="CHEBI:176513"/>
    </reaction>
    <physiologicalReaction direction="right-to-left" evidence="2">
        <dbReference type="Rhea" id="RHEA:83837"/>
    </physiologicalReaction>
</comment>
<evidence type="ECO:0000256" key="1">
    <source>
        <dbReference type="ARBA" id="ARBA00093186"/>
    </source>
</evidence>
<keyword evidence="8" id="KW-0893">Thyroid hormones biosynthesis</keyword>
<evidence type="ECO:0000256" key="7">
    <source>
        <dbReference type="ARBA" id="ARBA00093242"/>
    </source>
</evidence>
<comment type="catalytic activity">
    <reaction evidence="1">
        <text>3-iodo-L-thyronine + iodide + A + H(+) = 3,3'-diiodo-L-thyronine + AH2</text>
        <dbReference type="Rhea" id="RHEA:83783"/>
        <dbReference type="ChEBI" id="CHEBI:13193"/>
        <dbReference type="ChEBI" id="CHEBI:15378"/>
        <dbReference type="ChEBI" id="CHEBI:16382"/>
        <dbReference type="ChEBI" id="CHEBI:17499"/>
        <dbReference type="ChEBI" id="CHEBI:176514"/>
        <dbReference type="ChEBI" id="CHEBI:232627"/>
    </reaction>
    <physiologicalReaction direction="right-to-left" evidence="1">
        <dbReference type="Rhea" id="RHEA:83785"/>
    </physiologicalReaction>
</comment>
<comment type="catalytic activity">
    <reaction evidence="3">
        <text>3,3'-diiodo-L-thyronine sulfate + iodide + A + H(+) = 3,3',5-triiodo-L-thyronine sulfate + AH2</text>
        <dbReference type="Rhea" id="RHEA:83751"/>
        <dbReference type="ChEBI" id="CHEBI:13193"/>
        <dbReference type="ChEBI" id="CHEBI:15378"/>
        <dbReference type="ChEBI" id="CHEBI:16382"/>
        <dbReference type="ChEBI" id="CHEBI:17499"/>
        <dbReference type="ChEBI" id="CHEBI:176511"/>
        <dbReference type="ChEBI" id="CHEBI:176515"/>
    </reaction>
    <physiologicalReaction direction="right-to-left" evidence="3">
        <dbReference type="Rhea" id="RHEA:83753"/>
    </physiologicalReaction>
</comment>
<keyword evidence="8" id="KW-0712">Selenocysteine</keyword>
<sequence length="155" mass="17449">MDMLALYEIHNIRAMLKSLCGLIVEGMPFHGALQEYLQLLDEFKQLVKDFGAVADFLIVYIAEAHATDGWSFANNVDIQKHTHLQERLAAAQVLVKEDPMCPIVVDEMTNISASKYGALPERLFVLQSGMVIYKGKRGPWGYNPQEVRGVLEKIN</sequence>
<evidence type="ECO:0000313" key="9">
    <source>
        <dbReference type="EMBL" id="KAJ8358388.1"/>
    </source>
</evidence>
<dbReference type="Gene3D" id="3.40.30.10">
    <property type="entry name" value="Glutaredoxin"/>
    <property type="match status" value="1"/>
</dbReference>
<organism evidence="9 10">
    <name type="scientific">Aldrovandia affinis</name>
    <dbReference type="NCBI Taxonomy" id="143900"/>
    <lineage>
        <taxon>Eukaryota</taxon>
        <taxon>Metazoa</taxon>
        <taxon>Chordata</taxon>
        <taxon>Craniata</taxon>
        <taxon>Vertebrata</taxon>
        <taxon>Euteleostomi</taxon>
        <taxon>Actinopterygii</taxon>
        <taxon>Neopterygii</taxon>
        <taxon>Teleostei</taxon>
        <taxon>Notacanthiformes</taxon>
        <taxon>Halosauridae</taxon>
        <taxon>Aldrovandia</taxon>
    </lineage>
</organism>
<accession>A0AAD7R3B6</accession>
<evidence type="ECO:0000256" key="3">
    <source>
        <dbReference type="ARBA" id="ARBA00093206"/>
    </source>
</evidence>
<dbReference type="Proteomes" id="UP001221898">
    <property type="component" value="Unassembled WGS sequence"/>
</dbReference>
<evidence type="ECO:0000256" key="2">
    <source>
        <dbReference type="ARBA" id="ARBA00093202"/>
    </source>
</evidence>
<keyword evidence="8" id="KW-0560">Oxidoreductase</keyword>
<dbReference type="Pfam" id="PF00837">
    <property type="entry name" value="T4_deiodinase"/>
    <property type="match status" value="1"/>
</dbReference>
<proteinExistence type="inferred from homology"/>
<comment type="catalytic activity">
    <reaction evidence="7">
        <text>3-iodothyronamine + iodide + A + H(+) = 3,3'-diiodothyronamine + AH2</text>
        <dbReference type="Rhea" id="RHEA:83827"/>
        <dbReference type="ChEBI" id="CHEBI:13193"/>
        <dbReference type="ChEBI" id="CHEBI:15378"/>
        <dbReference type="ChEBI" id="CHEBI:16382"/>
        <dbReference type="ChEBI" id="CHEBI:17499"/>
        <dbReference type="ChEBI" id="CHEBI:231647"/>
        <dbReference type="ChEBI" id="CHEBI:233341"/>
    </reaction>
    <physiologicalReaction direction="right-to-left" evidence="7">
        <dbReference type="Rhea" id="RHEA:83829"/>
    </physiologicalReaction>
</comment>
<dbReference type="PANTHER" id="PTHR11781:SF22">
    <property type="entry name" value="TYPE I IODOTHYRONINE DEIODINASE"/>
    <property type="match status" value="1"/>
</dbReference>
<dbReference type="InterPro" id="IPR000643">
    <property type="entry name" value="Iodothyronine_deiodinase"/>
</dbReference>
<dbReference type="GO" id="GO:0042404">
    <property type="term" value="P:thyroid hormone catabolic process"/>
    <property type="evidence" value="ECO:0007669"/>
    <property type="project" value="UniProtKB-ARBA"/>
</dbReference>
<dbReference type="EMBL" id="JAINUG010001008">
    <property type="protein sequence ID" value="KAJ8358388.1"/>
    <property type="molecule type" value="Genomic_DNA"/>
</dbReference>
<evidence type="ECO:0000256" key="6">
    <source>
        <dbReference type="ARBA" id="ARBA00093236"/>
    </source>
</evidence>
<comment type="caution">
    <text evidence="9">The sequence shown here is derived from an EMBL/GenBank/DDBJ whole genome shotgun (WGS) entry which is preliminary data.</text>
</comment>
<dbReference type="GO" id="GO:0004800">
    <property type="term" value="F:thyroxine 5'-deiodinase activity"/>
    <property type="evidence" value="ECO:0007669"/>
    <property type="project" value="InterPro"/>
</dbReference>
<comment type="similarity">
    <text evidence="8">Belongs to the iodothyronine deiodinase family.</text>
</comment>
<dbReference type="PANTHER" id="PTHR11781">
    <property type="entry name" value="IODOTHYRONINE DEIODINASE"/>
    <property type="match status" value="1"/>
</dbReference>
<comment type="function">
    <text evidence="8">Responsible for the deiodination of T4 (3,5,3',5'-tetraiodothyronine).</text>
</comment>
<protein>
    <recommendedName>
        <fullName evidence="8">Iodothyronine deiodinase</fullName>
    </recommendedName>
</protein>
<reference evidence="9" key="1">
    <citation type="journal article" date="2023" name="Science">
        <title>Genome structures resolve the early diversification of teleost fishes.</title>
        <authorList>
            <person name="Parey E."/>
            <person name="Louis A."/>
            <person name="Montfort J."/>
            <person name="Bouchez O."/>
            <person name="Roques C."/>
            <person name="Iampietro C."/>
            <person name="Lluch J."/>
            <person name="Castinel A."/>
            <person name="Donnadieu C."/>
            <person name="Desvignes T."/>
            <person name="Floi Bucao C."/>
            <person name="Jouanno E."/>
            <person name="Wen M."/>
            <person name="Mejri S."/>
            <person name="Dirks R."/>
            <person name="Jansen H."/>
            <person name="Henkel C."/>
            <person name="Chen W.J."/>
            <person name="Zahm M."/>
            <person name="Cabau C."/>
            <person name="Klopp C."/>
            <person name="Thompson A.W."/>
            <person name="Robinson-Rechavi M."/>
            <person name="Braasch I."/>
            <person name="Lecointre G."/>
            <person name="Bobe J."/>
            <person name="Postlethwait J.H."/>
            <person name="Berthelot C."/>
            <person name="Roest Crollius H."/>
            <person name="Guiguen Y."/>
        </authorList>
    </citation>
    <scope>NUCLEOTIDE SEQUENCE</scope>
    <source>
        <strain evidence="9">NC1722</strain>
    </source>
</reference>
<evidence type="ECO:0000313" key="10">
    <source>
        <dbReference type="Proteomes" id="UP001221898"/>
    </source>
</evidence>
<name>A0AAD7R3B6_9TELE</name>
<evidence type="ECO:0000256" key="5">
    <source>
        <dbReference type="ARBA" id="ARBA00093219"/>
    </source>
</evidence>
<comment type="catalytic activity">
    <reaction evidence="6">
        <text>3,3'-diiodothyronamine + iodide + A + H(+) = 3,3',5'-triiodothyronamine + AH2</text>
        <dbReference type="Rhea" id="RHEA:83795"/>
        <dbReference type="ChEBI" id="CHEBI:13193"/>
        <dbReference type="ChEBI" id="CHEBI:15378"/>
        <dbReference type="ChEBI" id="CHEBI:16382"/>
        <dbReference type="ChEBI" id="CHEBI:17499"/>
        <dbReference type="ChEBI" id="CHEBI:233341"/>
        <dbReference type="ChEBI" id="CHEBI:233343"/>
    </reaction>
    <physiologicalReaction direction="right-to-left" evidence="6">
        <dbReference type="Rhea" id="RHEA:83797"/>
    </physiologicalReaction>
</comment>
<dbReference type="GO" id="GO:0042446">
    <property type="term" value="P:hormone biosynthetic process"/>
    <property type="evidence" value="ECO:0007669"/>
    <property type="project" value="UniProtKB-KW"/>
</dbReference>
<keyword evidence="10" id="KW-1185">Reference proteome</keyword>
<dbReference type="AlphaFoldDB" id="A0AAD7R3B6"/>
<evidence type="ECO:0000256" key="4">
    <source>
        <dbReference type="ARBA" id="ARBA00093210"/>
    </source>
</evidence>
<comment type="catalytic activity">
    <reaction evidence="4">
        <text>3'-iodothyronamine + iodide + A + H(+) = 3',5'-diiodothyronamine + AH2</text>
        <dbReference type="Rhea" id="RHEA:83803"/>
        <dbReference type="ChEBI" id="CHEBI:13193"/>
        <dbReference type="ChEBI" id="CHEBI:15378"/>
        <dbReference type="ChEBI" id="CHEBI:16382"/>
        <dbReference type="ChEBI" id="CHEBI:17499"/>
        <dbReference type="ChEBI" id="CHEBI:233339"/>
        <dbReference type="ChEBI" id="CHEBI:233342"/>
    </reaction>
    <physiologicalReaction direction="right-to-left" evidence="4">
        <dbReference type="Rhea" id="RHEA:83805"/>
    </physiologicalReaction>
</comment>
<comment type="catalytic activity">
    <reaction evidence="5">
        <text>3,3'-diiodo-L-thyronine sulfate + iodide + A + H(+) = 3,3',5'-triiodo-L-thyronine sulfate + AH2</text>
        <dbReference type="Rhea" id="RHEA:83831"/>
        <dbReference type="ChEBI" id="CHEBI:13193"/>
        <dbReference type="ChEBI" id="CHEBI:15378"/>
        <dbReference type="ChEBI" id="CHEBI:16382"/>
        <dbReference type="ChEBI" id="CHEBI:17499"/>
        <dbReference type="ChEBI" id="CHEBI:176513"/>
        <dbReference type="ChEBI" id="CHEBI:176515"/>
    </reaction>
    <physiologicalReaction direction="right-to-left" evidence="5">
        <dbReference type="Rhea" id="RHEA:83833"/>
    </physiologicalReaction>
</comment>
<evidence type="ECO:0000256" key="8">
    <source>
        <dbReference type="RuleBase" id="RU000676"/>
    </source>
</evidence>
<gene>
    <name evidence="9" type="ORF">AAFF_G00010430</name>
</gene>